<evidence type="ECO:0000313" key="3">
    <source>
        <dbReference type="EMBL" id="MFC7391805.1"/>
    </source>
</evidence>
<accession>A0ABW2PU56</accession>
<protein>
    <submittedName>
        <fullName evidence="3">Anti-sigma factor domain-containing protein</fullName>
    </submittedName>
</protein>
<feature type="domain" description="Anti-sigma K factor RskA C-terminal" evidence="2">
    <location>
        <begin position="136"/>
        <end position="218"/>
    </location>
</feature>
<evidence type="ECO:0000313" key="4">
    <source>
        <dbReference type="Proteomes" id="UP001596505"/>
    </source>
</evidence>
<gene>
    <name evidence="3" type="ORF">ACFQRG_02200</name>
</gene>
<comment type="caution">
    <text evidence="3">The sequence shown here is derived from an EMBL/GenBank/DDBJ whole genome shotgun (WGS) entry which is preliminary data.</text>
</comment>
<proteinExistence type="predicted"/>
<dbReference type="Pfam" id="PF10099">
    <property type="entry name" value="RskA_C"/>
    <property type="match status" value="1"/>
</dbReference>
<keyword evidence="1" id="KW-0472">Membrane</keyword>
<keyword evidence="4" id="KW-1185">Reference proteome</keyword>
<reference evidence="4" key="1">
    <citation type="journal article" date="2019" name="Int. J. Syst. Evol. Microbiol.">
        <title>The Global Catalogue of Microorganisms (GCM) 10K type strain sequencing project: providing services to taxonomists for standard genome sequencing and annotation.</title>
        <authorList>
            <consortium name="The Broad Institute Genomics Platform"/>
            <consortium name="The Broad Institute Genome Sequencing Center for Infectious Disease"/>
            <person name="Wu L."/>
            <person name="Ma J."/>
        </authorList>
    </citation>
    <scope>NUCLEOTIDE SEQUENCE [LARGE SCALE GENOMIC DNA]</scope>
    <source>
        <strain evidence="4">CGMCC 1.16305</strain>
    </source>
</reference>
<sequence length="228" mass="26152">MGADCHWPEEELVDYVLGNEDKALKRHLEFCKSCQEKIEEWREALLRESYEYHTPSSKIKSRIKRTIRVSKTRKGRRDSFLQMPWAVVTGCLCFVFFVLIIDRTAFNSHTSEAGIIRSQLAVQSKDISSGAVPDQNSHVNSYFLINRVNREAVVYVNGLRPLRSHDYQVWFVCGGKKENAGVLKFNQGIARMHIRGGQINKLDYILITIEPKGGSRVQAGPKTFEYKL</sequence>
<name>A0ABW2PU56_9BACL</name>
<dbReference type="InterPro" id="IPR018764">
    <property type="entry name" value="RskA_C"/>
</dbReference>
<organism evidence="3 4">
    <name type="scientific">Scopulibacillus cellulosilyticus</name>
    <dbReference type="NCBI Taxonomy" id="2665665"/>
    <lineage>
        <taxon>Bacteria</taxon>
        <taxon>Bacillati</taxon>
        <taxon>Bacillota</taxon>
        <taxon>Bacilli</taxon>
        <taxon>Bacillales</taxon>
        <taxon>Sporolactobacillaceae</taxon>
        <taxon>Scopulibacillus</taxon>
    </lineage>
</organism>
<dbReference type="EMBL" id="JBHTCO010000002">
    <property type="protein sequence ID" value="MFC7391805.1"/>
    <property type="molecule type" value="Genomic_DNA"/>
</dbReference>
<dbReference type="Proteomes" id="UP001596505">
    <property type="component" value="Unassembled WGS sequence"/>
</dbReference>
<keyword evidence="1" id="KW-0812">Transmembrane</keyword>
<evidence type="ECO:0000259" key="2">
    <source>
        <dbReference type="Pfam" id="PF10099"/>
    </source>
</evidence>
<keyword evidence="1" id="KW-1133">Transmembrane helix</keyword>
<evidence type="ECO:0000256" key="1">
    <source>
        <dbReference type="SAM" id="Phobius"/>
    </source>
</evidence>
<dbReference type="RefSeq" id="WP_380963157.1">
    <property type="nucleotide sequence ID" value="NZ_JBHTCO010000002.1"/>
</dbReference>
<feature type="transmembrane region" description="Helical" evidence="1">
    <location>
        <begin position="80"/>
        <end position="101"/>
    </location>
</feature>